<feature type="repeat" description="PPR" evidence="2">
    <location>
        <begin position="340"/>
        <end position="374"/>
    </location>
</feature>
<organism evidence="3 4">
    <name type="scientific">Genlisea aurea</name>
    <dbReference type="NCBI Taxonomy" id="192259"/>
    <lineage>
        <taxon>Eukaryota</taxon>
        <taxon>Viridiplantae</taxon>
        <taxon>Streptophyta</taxon>
        <taxon>Embryophyta</taxon>
        <taxon>Tracheophyta</taxon>
        <taxon>Spermatophyta</taxon>
        <taxon>Magnoliopsida</taxon>
        <taxon>eudicotyledons</taxon>
        <taxon>Gunneridae</taxon>
        <taxon>Pentapetalae</taxon>
        <taxon>asterids</taxon>
        <taxon>lamiids</taxon>
        <taxon>Lamiales</taxon>
        <taxon>Lentibulariaceae</taxon>
        <taxon>Genlisea</taxon>
    </lineage>
</organism>
<dbReference type="GO" id="GO:0009451">
    <property type="term" value="P:RNA modification"/>
    <property type="evidence" value="ECO:0007669"/>
    <property type="project" value="InterPro"/>
</dbReference>
<feature type="repeat" description="PPR" evidence="2">
    <location>
        <begin position="237"/>
        <end position="271"/>
    </location>
</feature>
<feature type="repeat" description="PPR" evidence="2">
    <location>
        <begin position="442"/>
        <end position="476"/>
    </location>
</feature>
<evidence type="ECO:0000313" key="4">
    <source>
        <dbReference type="Proteomes" id="UP000015453"/>
    </source>
</evidence>
<evidence type="ECO:0000313" key="3">
    <source>
        <dbReference type="EMBL" id="EPS62732.1"/>
    </source>
</evidence>
<dbReference type="FunFam" id="1.25.40.10:FF:000158">
    <property type="entry name" value="pentatricopeptide repeat-containing protein At2g33680"/>
    <property type="match status" value="1"/>
</dbReference>
<sequence length="765" mass="84420">MQMVLRVAPSSIKKSSSFFEFPCAALVARDDQICSLDEADIMRVVEQRLFGDALLVFDVLGKRAGYAPDLNVYRYLLSACSHLKSIEYGSRIHTHISNSGLLPNMILENHLINMYGKCGFPDGSRRVFDSMSDRNVVSWTALCASYGQCGRNFESVNCYIEMLQSGFTPDHFSFGSVIKASSGFDDELELGKQLHAHVIKSEFGSHIIPQNALIAMYTRYGGINEACNIFYRMPTKDLISWSSIIAGFSRSGCEFEALSCFREMLSNGTTYCPNEFVFSTLFSACGTVGESGYGKQIHGLSIKYGLKGNTFAGCSLADMYAKCGSLHSAKTAFDSIKDPDVVSWNALVAGFSDAGDANEALSIFSRMRRLGVAPDDITLRSLLCGLDDPTALSQGKQLHSYIVKIGLDLNLPVRNTLLSMCSNCSDDSNAYKLFEEIRGSADLVTWNAIIGMYVQRNRPAEVFSLFKTMLMSRLRPDHVTLVGLLCVCGKMASLEMGDQAYCYARKLGVDSEIVIVNGSIDMYVKCGSLERAKNLFDSAKSLDVVSWSSMVLGYSQFGYGVKALNLFAEMQNRGIKPNHVTLVGVLTACSHVGLVDEGMQLFDAMERDHGIVPTREHFSCMVDLLSRAGRINEAEAFIDRMGVKADVVTWKTLLSACKTRGNVEVGRLAAEKIVNMDPLDSGAHVLLFNLYASSGKWREAAGVRSRMRKVGVKKNPGQSWIQIKDRVHAFCMEDGMHPERESVFAMLALISCHESRSFEEEYALC</sequence>
<dbReference type="Pfam" id="PF13041">
    <property type="entry name" value="PPR_2"/>
    <property type="match status" value="3"/>
</dbReference>
<evidence type="ECO:0008006" key="5">
    <source>
        <dbReference type="Google" id="ProtNLM"/>
    </source>
</evidence>
<dbReference type="PROSITE" id="PS51375">
    <property type="entry name" value="PPR"/>
    <property type="match status" value="5"/>
</dbReference>
<dbReference type="NCBIfam" id="TIGR00756">
    <property type="entry name" value="PPR"/>
    <property type="match status" value="4"/>
</dbReference>
<evidence type="ECO:0000256" key="1">
    <source>
        <dbReference type="ARBA" id="ARBA00022737"/>
    </source>
</evidence>
<dbReference type="Proteomes" id="UP000015453">
    <property type="component" value="Unassembled WGS sequence"/>
</dbReference>
<keyword evidence="4" id="KW-1185">Reference proteome</keyword>
<dbReference type="AlphaFoldDB" id="S8DSE2"/>
<gene>
    <name evidence="3" type="ORF">M569_12054</name>
</gene>
<name>S8DSE2_9LAMI</name>
<dbReference type="OrthoDB" id="185373at2759"/>
<feature type="repeat" description="PPR" evidence="2">
    <location>
        <begin position="135"/>
        <end position="169"/>
    </location>
</feature>
<dbReference type="FunFam" id="1.25.40.10:FF:000227">
    <property type="entry name" value="Pentatricopeptide repeat-containing protein At3g13880"/>
    <property type="match status" value="1"/>
</dbReference>
<feature type="repeat" description="PPR" evidence="2">
    <location>
        <begin position="543"/>
        <end position="577"/>
    </location>
</feature>
<dbReference type="FunFam" id="1.25.40.10:FF:000694">
    <property type="entry name" value="Pentatricopeptide repeat-containing protein At3g50420"/>
    <property type="match status" value="1"/>
</dbReference>
<dbReference type="EMBL" id="AUSU01005941">
    <property type="protein sequence ID" value="EPS62732.1"/>
    <property type="molecule type" value="Genomic_DNA"/>
</dbReference>
<dbReference type="PANTHER" id="PTHR24015">
    <property type="entry name" value="OS07G0578800 PROTEIN-RELATED"/>
    <property type="match status" value="1"/>
</dbReference>
<dbReference type="PANTHER" id="PTHR24015:SF1672">
    <property type="entry name" value="OS06G0506100 PROTEIN"/>
    <property type="match status" value="1"/>
</dbReference>
<dbReference type="GO" id="GO:0099402">
    <property type="term" value="P:plant organ development"/>
    <property type="evidence" value="ECO:0007669"/>
    <property type="project" value="UniProtKB-ARBA"/>
</dbReference>
<protein>
    <recommendedName>
        <fullName evidence="5">Pentatricopeptide repeat-containing protein</fullName>
    </recommendedName>
</protein>
<dbReference type="InterPro" id="IPR046848">
    <property type="entry name" value="E_motif"/>
</dbReference>
<dbReference type="InterPro" id="IPR011990">
    <property type="entry name" value="TPR-like_helical_dom_sf"/>
</dbReference>
<dbReference type="Gene3D" id="1.25.40.10">
    <property type="entry name" value="Tetratricopeptide repeat domain"/>
    <property type="match status" value="5"/>
</dbReference>
<evidence type="ECO:0000256" key="2">
    <source>
        <dbReference type="PROSITE-ProRule" id="PRU00708"/>
    </source>
</evidence>
<accession>S8DSE2</accession>
<dbReference type="InterPro" id="IPR002885">
    <property type="entry name" value="PPR_rpt"/>
</dbReference>
<proteinExistence type="predicted"/>
<dbReference type="InterPro" id="IPR046960">
    <property type="entry name" value="PPR_At4g14850-like_plant"/>
</dbReference>
<keyword evidence="1" id="KW-0677">Repeat</keyword>
<comment type="caution">
    <text evidence="3">The sequence shown here is derived from an EMBL/GenBank/DDBJ whole genome shotgun (WGS) entry which is preliminary data.</text>
</comment>
<dbReference type="Pfam" id="PF20431">
    <property type="entry name" value="E_motif"/>
    <property type="match status" value="1"/>
</dbReference>
<reference evidence="3 4" key="1">
    <citation type="journal article" date="2013" name="BMC Genomics">
        <title>The miniature genome of a carnivorous plant Genlisea aurea contains a low number of genes and short non-coding sequences.</title>
        <authorList>
            <person name="Leushkin E.V."/>
            <person name="Sutormin R.A."/>
            <person name="Nabieva E.R."/>
            <person name="Penin A.A."/>
            <person name="Kondrashov A.S."/>
            <person name="Logacheva M.D."/>
        </authorList>
    </citation>
    <scope>NUCLEOTIDE SEQUENCE [LARGE SCALE GENOMIC DNA]</scope>
</reference>
<dbReference type="Pfam" id="PF01535">
    <property type="entry name" value="PPR"/>
    <property type="match status" value="6"/>
</dbReference>
<dbReference type="GO" id="GO:0003723">
    <property type="term" value="F:RNA binding"/>
    <property type="evidence" value="ECO:0007669"/>
    <property type="project" value="InterPro"/>
</dbReference>